<keyword evidence="1" id="KW-1133">Transmembrane helix</keyword>
<evidence type="ECO:0000313" key="2">
    <source>
        <dbReference type="EMBL" id="OGZ01033.1"/>
    </source>
</evidence>
<gene>
    <name evidence="2" type="ORF">A2946_03280</name>
</gene>
<dbReference type="EMBL" id="MHLB01000050">
    <property type="protein sequence ID" value="OGZ01033.1"/>
    <property type="molecule type" value="Genomic_DNA"/>
</dbReference>
<name>A0A1G2CI07_9BACT</name>
<evidence type="ECO:0000256" key="1">
    <source>
        <dbReference type="SAM" id="Phobius"/>
    </source>
</evidence>
<comment type="caution">
    <text evidence="2">The sequence shown here is derived from an EMBL/GenBank/DDBJ whole genome shotgun (WGS) entry which is preliminary data.</text>
</comment>
<dbReference type="Proteomes" id="UP000178348">
    <property type="component" value="Unassembled WGS sequence"/>
</dbReference>
<proteinExistence type="predicted"/>
<reference evidence="2 3" key="1">
    <citation type="journal article" date="2016" name="Nat. Commun.">
        <title>Thousands of microbial genomes shed light on interconnected biogeochemical processes in an aquifer system.</title>
        <authorList>
            <person name="Anantharaman K."/>
            <person name="Brown C.T."/>
            <person name="Hug L.A."/>
            <person name="Sharon I."/>
            <person name="Castelle C.J."/>
            <person name="Probst A.J."/>
            <person name="Thomas B.C."/>
            <person name="Singh A."/>
            <person name="Wilkins M.J."/>
            <person name="Karaoz U."/>
            <person name="Brodie E.L."/>
            <person name="Williams K.H."/>
            <person name="Hubbard S.S."/>
            <person name="Banfield J.F."/>
        </authorList>
    </citation>
    <scope>NUCLEOTIDE SEQUENCE [LARGE SCALE GENOMIC DNA]</scope>
</reference>
<sequence length="224" mass="23851">MTIHHSPFTIHHALRARGGQSLVEILVASAVGVVVIGAAVSVIVPALRGNTDAEERQSATAVGKELLESVRAFAESSWHNIDTPALALGPLNHYHLTSDAPFSLVSDEVLGPEIVTLDGKNYTRYFYLESAGRDGSGNILESGGTDDPSTRKITVIYGKVGGTERTLTGYLTRSKNFVTVQTDWSLGPGHEGLVDAHTPTESFSAGSGNINFTSTTGRIYLNLE</sequence>
<feature type="transmembrane region" description="Helical" evidence="1">
    <location>
        <begin position="25"/>
        <end position="47"/>
    </location>
</feature>
<keyword evidence="1" id="KW-0472">Membrane</keyword>
<dbReference type="AlphaFoldDB" id="A0A1G2CI07"/>
<protein>
    <submittedName>
        <fullName evidence="2">Uncharacterized protein</fullName>
    </submittedName>
</protein>
<organism evidence="2 3">
    <name type="scientific">Candidatus Liptonbacteria bacterium RIFCSPLOWO2_01_FULL_53_13</name>
    <dbReference type="NCBI Taxonomy" id="1798651"/>
    <lineage>
        <taxon>Bacteria</taxon>
        <taxon>Candidatus Liptoniibacteriota</taxon>
    </lineage>
</organism>
<evidence type="ECO:0000313" key="3">
    <source>
        <dbReference type="Proteomes" id="UP000178348"/>
    </source>
</evidence>
<keyword evidence="1" id="KW-0812">Transmembrane</keyword>
<accession>A0A1G2CI07</accession>